<keyword evidence="1" id="KW-0472">Membrane</keyword>
<evidence type="ECO:0000313" key="3">
    <source>
        <dbReference type="Proteomes" id="UP000012179"/>
    </source>
</evidence>
<keyword evidence="3" id="KW-1185">Reference proteome</keyword>
<keyword evidence="1" id="KW-1133">Transmembrane helix</keyword>
<dbReference type="RefSeq" id="WP_004177725.1">
    <property type="nucleotide sequence ID" value="NZ_CP021106.3"/>
</dbReference>
<sequence>MTWYQSPDPQHPGRAIGVIGLLIIVGIAIFFGGLSVIRNRDHDQRREIARLVSEIERLSETCPAAEAGEKLVSTVRILGGKNPEALRCIYAATSGYGSSMRSRPAVPGGSS</sequence>
<evidence type="ECO:0000256" key="1">
    <source>
        <dbReference type="SAM" id="Phobius"/>
    </source>
</evidence>
<protein>
    <submittedName>
        <fullName evidence="2">Uncharacterized protein</fullName>
    </submittedName>
</protein>
<accession>A0A1W6SQR5</accession>
<reference evidence="2 3" key="1">
    <citation type="journal article" date="2015" name="Int. J. Syst. Evol. Microbiol.">
        <title>Nitrosospira lacus sp. nov., a psychrotolerant, ammonia-oxidizing bacterium from sandy lake sediment.</title>
        <authorList>
            <person name="Urakawa H."/>
            <person name="Garcia J.C."/>
            <person name="Nielsen J.L."/>
            <person name="Le V.Q."/>
            <person name="Kozlowski J.A."/>
            <person name="Stein L.Y."/>
            <person name="Lim C.K."/>
            <person name="Pommerening-Roser A."/>
            <person name="Martens-Habbena W."/>
            <person name="Stahl D.A."/>
            <person name="Klotz M.G."/>
        </authorList>
    </citation>
    <scope>NUCLEOTIDE SEQUENCE [LARGE SCALE GENOMIC DNA]</scope>
    <source>
        <strain evidence="2 3">APG3</strain>
    </source>
</reference>
<proteinExistence type="predicted"/>
<dbReference type="Proteomes" id="UP000012179">
    <property type="component" value="Chromosome"/>
</dbReference>
<feature type="transmembrane region" description="Helical" evidence="1">
    <location>
        <begin position="15"/>
        <end position="37"/>
    </location>
</feature>
<dbReference type="AlphaFoldDB" id="A0A1W6SQR5"/>
<evidence type="ECO:0000313" key="2">
    <source>
        <dbReference type="EMBL" id="ARO88147.1"/>
    </source>
</evidence>
<name>A0A1W6SQR5_9PROT</name>
<dbReference type="OrthoDB" id="9978318at2"/>
<keyword evidence="1" id="KW-0812">Transmembrane</keyword>
<gene>
    <name evidence="2" type="ORF">EBAPG3_010375</name>
</gene>
<organism evidence="2 3">
    <name type="scientific">Nitrosospira lacus</name>
    <dbReference type="NCBI Taxonomy" id="1288494"/>
    <lineage>
        <taxon>Bacteria</taxon>
        <taxon>Pseudomonadati</taxon>
        <taxon>Pseudomonadota</taxon>
        <taxon>Betaproteobacteria</taxon>
        <taxon>Nitrosomonadales</taxon>
        <taxon>Nitrosomonadaceae</taxon>
        <taxon>Nitrosospira</taxon>
    </lineage>
</organism>
<dbReference type="KEGG" id="nlc:EBAPG3_010375"/>
<dbReference type="EMBL" id="CP021106">
    <property type="protein sequence ID" value="ARO88147.1"/>
    <property type="molecule type" value="Genomic_DNA"/>
</dbReference>